<name>A0ABZ0BCM2_9SPHN</name>
<feature type="chain" id="PRO_5047392157" evidence="4">
    <location>
        <begin position="23"/>
        <end position="343"/>
    </location>
</feature>
<keyword evidence="3" id="KW-0813">Transport</keyword>
<feature type="domain" description="Leucine-binding protein" evidence="5">
    <location>
        <begin position="36"/>
        <end position="332"/>
    </location>
</feature>
<dbReference type="Gene3D" id="3.40.50.2300">
    <property type="match status" value="2"/>
</dbReference>
<dbReference type="RefSeq" id="WP_313917686.1">
    <property type="nucleotide sequence ID" value="NZ_CP135076.1"/>
</dbReference>
<reference evidence="6 7" key="1">
    <citation type="submission" date="2023-09" db="EMBL/GenBank/DDBJ databases">
        <authorList>
            <person name="Rey-Velasco X."/>
        </authorList>
    </citation>
    <scope>NUCLEOTIDE SEQUENCE [LARGE SCALE GENOMIC DNA]</scope>
    <source>
        <strain evidence="6 7">W311</strain>
    </source>
</reference>
<dbReference type="PANTHER" id="PTHR30483">
    <property type="entry name" value="LEUCINE-SPECIFIC-BINDING PROTEIN"/>
    <property type="match status" value="1"/>
</dbReference>
<keyword evidence="7" id="KW-1185">Reference proteome</keyword>
<dbReference type="InterPro" id="IPR028081">
    <property type="entry name" value="Leu-bd"/>
</dbReference>
<gene>
    <name evidence="6" type="ORF">RPR59_06005</name>
</gene>
<dbReference type="Proteomes" id="UP001302249">
    <property type="component" value="Chromosome"/>
</dbReference>
<evidence type="ECO:0000256" key="4">
    <source>
        <dbReference type="SAM" id="SignalP"/>
    </source>
</evidence>
<protein>
    <submittedName>
        <fullName evidence="6">ABC transporter substrate-binding protein</fullName>
    </submittedName>
</protein>
<sequence>MHRRQLLRCLRSGLVLSSTAWAASPLLADDGDDRPVALLLPLTGPRAALGLSMRQAATLAENDGKLIAFDTAGTPQGAAAAAARAVDRDAALILGPLMSADVAPVVGAAGTTPVIAFTNDAAVRSSGAFVFGITAGQVTTAILGYARSRGVRSVAVIGDGSAWADAAAAEADRLQGTLGMEARAITVRADAPLPLAGEAPDAVFVPGGGETALAIARNLKPTGIQLLGTLEMIDHRPDALEALDGAWIASPDPRSFGGFANNFQARHGGRPGAIAALAYDAANIAAKLRAANRLDREGVLGSDGFSAVTGEVRFRTDGSVAREFAILEAAAGGYRKVATSRGA</sequence>
<feature type="signal peptide" evidence="4">
    <location>
        <begin position="1"/>
        <end position="22"/>
    </location>
</feature>
<keyword evidence="3" id="KW-0029">Amino-acid transport</keyword>
<dbReference type="InterPro" id="IPR051010">
    <property type="entry name" value="BCAA_transport"/>
</dbReference>
<dbReference type="InterPro" id="IPR028082">
    <property type="entry name" value="Peripla_BP_I"/>
</dbReference>
<accession>A0ABZ0BCM2</accession>
<comment type="similarity">
    <text evidence="1">Belongs to the leucine-binding protein family.</text>
</comment>
<evidence type="ECO:0000313" key="6">
    <source>
        <dbReference type="EMBL" id="WNO54796.1"/>
    </source>
</evidence>
<keyword evidence="2 4" id="KW-0732">Signal</keyword>
<organism evidence="6 7">
    <name type="scientific">Stakelama saccharophila</name>
    <dbReference type="NCBI Taxonomy" id="3075605"/>
    <lineage>
        <taxon>Bacteria</taxon>
        <taxon>Pseudomonadati</taxon>
        <taxon>Pseudomonadota</taxon>
        <taxon>Alphaproteobacteria</taxon>
        <taxon>Sphingomonadales</taxon>
        <taxon>Sphingomonadaceae</taxon>
        <taxon>Stakelama</taxon>
    </lineage>
</organism>
<dbReference type="Pfam" id="PF13458">
    <property type="entry name" value="Peripla_BP_6"/>
    <property type="match status" value="1"/>
</dbReference>
<evidence type="ECO:0000256" key="3">
    <source>
        <dbReference type="ARBA" id="ARBA00022970"/>
    </source>
</evidence>
<dbReference type="SUPFAM" id="SSF53822">
    <property type="entry name" value="Periplasmic binding protein-like I"/>
    <property type="match status" value="1"/>
</dbReference>
<dbReference type="EMBL" id="CP135076">
    <property type="protein sequence ID" value="WNO54796.1"/>
    <property type="molecule type" value="Genomic_DNA"/>
</dbReference>
<evidence type="ECO:0000256" key="2">
    <source>
        <dbReference type="ARBA" id="ARBA00022729"/>
    </source>
</evidence>
<evidence type="ECO:0000313" key="7">
    <source>
        <dbReference type="Proteomes" id="UP001302249"/>
    </source>
</evidence>
<dbReference type="PANTHER" id="PTHR30483:SF6">
    <property type="entry name" value="PERIPLASMIC BINDING PROTEIN OF ABC TRANSPORTER FOR NATURAL AMINO ACIDS"/>
    <property type="match status" value="1"/>
</dbReference>
<proteinExistence type="inferred from homology"/>
<evidence type="ECO:0000256" key="1">
    <source>
        <dbReference type="ARBA" id="ARBA00010062"/>
    </source>
</evidence>
<evidence type="ECO:0000259" key="5">
    <source>
        <dbReference type="Pfam" id="PF13458"/>
    </source>
</evidence>